<feature type="transmembrane region" description="Helical" evidence="6">
    <location>
        <begin position="38"/>
        <end position="58"/>
    </location>
</feature>
<keyword evidence="4 6" id="KW-1133">Transmembrane helix</keyword>
<dbReference type="OrthoDB" id="9783692at2"/>
<evidence type="ECO:0000256" key="6">
    <source>
        <dbReference type="SAM" id="Phobius"/>
    </source>
</evidence>
<name>A0A1I7NDX4_9BACT</name>
<evidence type="ECO:0000256" key="5">
    <source>
        <dbReference type="ARBA" id="ARBA00023136"/>
    </source>
</evidence>
<proteinExistence type="inferred from homology"/>
<evidence type="ECO:0000256" key="2">
    <source>
        <dbReference type="ARBA" id="ARBA00007511"/>
    </source>
</evidence>
<dbReference type="InterPro" id="IPR005496">
    <property type="entry name" value="Integral_membrane_TerC"/>
</dbReference>
<dbReference type="GO" id="GO:0016020">
    <property type="term" value="C:membrane"/>
    <property type="evidence" value="ECO:0007669"/>
    <property type="project" value="UniProtKB-SubCell"/>
</dbReference>
<feature type="transmembrane region" description="Helical" evidence="6">
    <location>
        <begin position="226"/>
        <end position="246"/>
    </location>
</feature>
<evidence type="ECO:0000256" key="3">
    <source>
        <dbReference type="ARBA" id="ARBA00022692"/>
    </source>
</evidence>
<sequence length="310" mass="35127">MSNTLITYSLFAIVLLFALIFDLGLINKKGKKVSIQMAVWQTILWVSLSLAFGIWVWFENGHELAIEYYSAYLMEWSLSVDNIFVFILIFAAFDIGEKHYGRVLMVGILMAIVLRILFIFAGISLVSRFHWILYMFGAFLVYTGFQMFFSKEDREFKPDENRIYRFLKKYFPVSDSMDAEGNFFIRESGKKKLSRLGVVVAILAGTDVVFAMDSIPAVLAISQHKLVVYTSNIFAVLGLRSLFFLLQGAVNRFAYLQQGVSVILVFIGLKMLAELLHLHIPTYISLLVIVCCIGISIGISILVAGRNKQS</sequence>
<feature type="transmembrane region" description="Helical" evidence="6">
    <location>
        <begin position="131"/>
        <end position="149"/>
    </location>
</feature>
<feature type="transmembrane region" description="Helical" evidence="6">
    <location>
        <begin position="103"/>
        <end position="125"/>
    </location>
</feature>
<keyword evidence="3 6" id="KW-0812">Transmembrane</keyword>
<keyword evidence="5 6" id="KW-0472">Membrane</keyword>
<feature type="transmembrane region" description="Helical" evidence="6">
    <location>
        <begin position="253"/>
        <end position="272"/>
    </location>
</feature>
<feature type="transmembrane region" description="Helical" evidence="6">
    <location>
        <begin position="284"/>
        <end position="304"/>
    </location>
</feature>
<evidence type="ECO:0000256" key="1">
    <source>
        <dbReference type="ARBA" id="ARBA00004141"/>
    </source>
</evidence>
<dbReference type="Pfam" id="PF03741">
    <property type="entry name" value="TerC"/>
    <property type="match status" value="1"/>
</dbReference>
<dbReference type="PANTHER" id="PTHR30238">
    <property type="entry name" value="MEMBRANE BOUND PREDICTED REDOX MODULATOR"/>
    <property type="match status" value="1"/>
</dbReference>
<feature type="transmembrane region" description="Helical" evidence="6">
    <location>
        <begin position="196"/>
        <end position="220"/>
    </location>
</feature>
<evidence type="ECO:0000313" key="7">
    <source>
        <dbReference type="EMBL" id="SFV32874.1"/>
    </source>
</evidence>
<gene>
    <name evidence="7" type="ORF">SAMN05660895_1484</name>
</gene>
<dbReference type="STRING" id="1393122.SAMN05660895_1484"/>
<organism evidence="7 8">
    <name type="scientific">Thermoflavifilum thermophilum</name>
    <dbReference type="NCBI Taxonomy" id="1393122"/>
    <lineage>
        <taxon>Bacteria</taxon>
        <taxon>Pseudomonadati</taxon>
        <taxon>Bacteroidota</taxon>
        <taxon>Chitinophagia</taxon>
        <taxon>Chitinophagales</taxon>
        <taxon>Chitinophagaceae</taxon>
        <taxon>Thermoflavifilum</taxon>
    </lineage>
</organism>
<protein>
    <submittedName>
        <fullName evidence="7">Tellurite resistance protein TerC</fullName>
    </submittedName>
</protein>
<evidence type="ECO:0000256" key="4">
    <source>
        <dbReference type="ARBA" id="ARBA00022989"/>
    </source>
</evidence>
<dbReference type="NCBIfam" id="TIGR03718">
    <property type="entry name" value="R_switched_Alx"/>
    <property type="match status" value="1"/>
</dbReference>
<dbReference type="RefSeq" id="WP_092459430.1">
    <property type="nucleotide sequence ID" value="NZ_FPCJ01000001.1"/>
</dbReference>
<dbReference type="AlphaFoldDB" id="A0A1I7NDX4"/>
<feature type="transmembrane region" description="Helical" evidence="6">
    <location>
        <begin position="6"/>
        <end position="26"/>
    </location>
</feature>
<accession>A0A1I7NDX4</accession>
<dbReference type="EMBL" id="FPCJ01000001">
    <property type="protein sequence ID" value="SFV32874.1"/>
    <property type="molecule type" value="Genomic_DNA"/>
</dbReference>
<dbReference type="Proteomes" id="UP000199537">
    <property type="component" value="Unassembled WGS sequence"/>
</dbReference>
<comment type="similarity">
    <text evidence="2">Belongs to the TerC family.</text>
</comment>
<dbReference type="InterPro" id="IPR022369">
    <property type="entry name" value="Integral_membrane_TerC_rswitch"/>
</dbReference>
<comment type="subcellular location">
    <subcellularLocation>
        <location evidence="1">Membrane</location>
        <topology evidence="1">Multi-pass membrane protein</topology>
    </subcellularLocation>
</comment>
<reference evidence="8" key="1">
    <citation type="submission" date="2016-10" db="EMBL/GenBank/DDBJ databases">
        <authorList>
            <person name="Varghese N."/>
            <person name="Submissions S."/>
        </authorList>
    </citation>
    <scope>NUCLEOTIDE SEQUENCE [LARGE SCALE GENOMIC DNA]</scope>
    <source>
        <strain evidence="8">DSM 14807</strain>
    </source>
</reference>
<dbReference type="PANTHER" id="PTHR30238:SF0">
    <property type="entry name" value="THYLAKOID MEMBRANE PROTEIN TERC, CHLOROPLASTIC"/>
    <property type="match status" value="1"/>
</dbReference>
<keyword evidence="8" id="KW-1185">Reference proteome</keyword>
<evidence type="ECO:0000313" key="8">
    <source>
        <dbReference type="Proteomes" id="UP000199537"/>
    </source>
</evidence>
<feature type="transmembrane region" description="Helical" evidence="6">
    <location>
        <begin position="78"/>
        <end position="96"/>
    </location>
</feature>